<evidence type="ECO:0000259" key="3">
    <source>
        <dbReference type="PROSITE" id="PS50026"/>
    </source>
</evidence>
<dbReference type="EMBL" id="MRZV01000248">
    <property type="protein sequence ID" value="PIK54439.1"/>
    <property type="molecule type" value="Genomic_DNA"/>
</dbReference>
<dbReference type="CDD" id="cd00054">
    <property type="entry name" value="EGF_CA"/>
    <property type="match status" value="1"/>
</dbReference>
<feature type="domain" description="HYR" evidence="4">
    <location>
        <begin position="1460"/>
        <end position="1542"/>
    </location>
</feature>
<feature type="domain" description="HYR" evidence="4">
    <location>
        <begin position="1016"/>
        <end position="1100"/>
    </location>
</feature>
<name>A0A2G8L2F1_STIJA</name>
<dbReference type="InterPro" id="IPR000742">
    <property type="entry name" value="EGF"/>
</dbReference>
<feature type="domain" description="HYR" evidence="4">
    <location>
        <begin position="1627"/>
        <end position="1710"/>
    </location>
</feature>
<dbReference type="PROSITE" id="PS50026">
    <property type="entry name" value="EGF_3"/>
    <property type="match status" value="1"/>
</dbReference>
<keyword evidence="2" id="KW-0245">EGF-like domain</keyword>
<feature type="domain" description="HYR" evidence="4">
    <location>
        <begin position="534"/>
        <end position="616"/>
    </location>
</feature>
<dbReference type="PROSITE" id="PS01186">
    <property type="entry name" value="EGF_2"/>
    <property type="match status" value="1"/>
</dbReference>
<comment type="caution">
    <text evidence="5">The sequence shown here is derived from an EMBL/GenBank/DDBJ whole genome shotgun (WGS) entry which is preliminary data.</text>
</comment>
<proteinExistence type="predicted"/>
<comment type="caution">
    <text evidence="2">Lacks conserved residue(s) required for the propagation of feature annotation.</text>
</comment>
<dbReference type="PANTHER" id="PTHR24273:SF32">
    <property type="entry name" value="HYALIN"/>
    <property type="match status" value="1"/>
</dbReference>
<feature type="domain" description="HYR" evidence="4">
    <location>
        <begin position="194"/>
        <end position="276"/>
    </location>
</feature>
<dbReference type="Gene3D" id="2.10.25.10">
    <property type="entry name" value="Laminin"/>
    <property type="match status" value="1"/>
</dbReference>
<feature type="domain" description="HYR" evidence="4">
    <location>
        <begin position="1275"/>
        <end position="1333"/>
    </location>
</feature>
<evidence type="ECO:0008006" key="7">
    <source>
        <dbReference type="Google" id="ProtNLM"/>
    </source>
</evidence>
<feature type="domain" description="HYR" evidence="4">
    <location>
        <begin position="1102"/>
        <end position="1184"/>
    </location>
</feature>
<feature type="domain" description="HYR" evidence="4">
    <location>
        <begin position="279"/>
        <end position="361"/>
    </location>
</feature>
<feature type="domain" description="EGF-like" evidence="3">
    <location>
        <begin position="1418"/>
        <end position="1456"/>
    </location>
</feature>
<feature type="domain" description="HYR" evidence="4">
    <location>
        <begin position="26"/>
        <end position="105"/>
    </location>
</feature>
<sequence length="1804" mass="190849">MWAFCSESGDVLTKKIFSNSSAPSDMDFIAPVITVPCPADITLTAPTGSTVNWVEPMATDNSGSVSTVSTFNPGDFFMPGTHIVMYTFSDPAGNSVSCSFLVNVESQAVSPFRFLVDCPADIVVTAPTGQNGVTVTWREPVVVDSQDNLVTTAGTANPMQVFPIGTSTVTYTYSDNQGNTDSCSFDVTVQGPAVDPFRFLVDCPADIVVTAPTGQNGVTVTWREPVVVDSQDNLVTVLGSANPLQVFPIGTSTVTYTYSDNQGNSDSCSFDVTVQGPAVDPFRFLVDCPADIVVTAPTGQNGVTVTWREPVVVDSQDNLVTVLGSANPLQVFPIGTSTVTYTYSDNQGNSDSCSFDVTVQGPAVDPFRFLVDCPADIVVTAPTGQNGVTVTWREPVVVDSQDNLVTVLGSANPLQVFPIGTSTVTYTYSDNQGNSDSCSFDVTVQGPAVDPFRFLVDCPADIVVTAPTGQNGVTVTWREPVVVDSQDNLVTVLGSANPLQVFPIGTSTVTYTYSDNQGNSDSCSFDVTVQGPAVDPFRFLVDCPADIVVTAPTGQNGVTVTWREPVVVDSQDNLVTVLGSANPLQVFPIGTSTVTYTYSDNQGNSDSCSFDVTVQGPAVDPFRFLVDCPADIVVTAPTGQNGVTVTWREPVVVDSQDNLVTVLGSANPMQVFPIGTSTVTYTYSDNQGNSDNCSFDVTVQAGVQPMDNTPPNIITPCPATRVVDVPAGLTGAPLFWTPPQAIDESETGHRGSHTPTWRELSARCPQVMLQCPADSVVNVPAGVSRATVGWITPVAFNSNGQELTLQSTHEPNTVFQLGTTTVTYTVTGTPTSCSFDVIVQTLGGAPFRFLVDCPADIVVTAPTGQNGVTVTWREPIVVDSQDNLVTVLGSANPMQVFPIGTTTVTYTYSDNQGNIGSCSFDVTVQDQTIQDTTPPRITVPCPQDQTLIVASTTEQVFPRWIEPEAVDESGLPSVVTTHIPGSSFSLGNTEVTYTFADSFGNAVSCSFFIIVRTQTLDQIPPVITRPCPDDIVRFVAIGGMSDPITWLEPVAVDNSNEEPAMATTHRPGSTFPLGVTTVTYRFTDGAGNVASCMFQVSVIVDTDVRPPVISGCPMDQQVEAPIGSGGTTVFFNEPTATDESGRPLVTQTHRRGDFFPTGVTSVVFAFTDTNGNTATCSFFVTVTEAQPVDVLPPVIFNCPSGEEAFATQGATGVVVNFIAPTAIDNSGEAPSISASNMPGDFFPLGPTVVSYTFSDRQGNEATCTFVVAVSGVGGTNVFFTPPTATDNSNLPVTVTSSRNSGDFFQLGATPVVFTFTDAAGNSNTCSFSVTVAVEDPGNFPEIVVGCPPDITATLAVNRDLAQVFWFQPQAVDRNGNQATTVGSHEPGSMFRAGFTTVTYTFTDFENNVAFCSFMVLVNENPCTFSPCLNDGFCLSNANSDMFTCACVGGYTGDLCEIPPRDVTPPDVFFCPLQPIVIDIPAGDLSTTVSWQIPMAIDDSQVTTTSNFQPGSNFQIGTTTVQYVFTDTSENQAFCFFDVVVTATIDTVSPIVTFCPGPITVNLSPGETSTTVTWLQPQATDPSGINVISNFESGDVFSPGSSEVRYIFIDGAGNQASCNFVVEVVMAQDNTPPTVSNCPNQPIRQTAPSGTSRVVVTWVTPTATDASGIINTDVNFQSGSLFTIGTTTIRYTFTDGFGNTAVCVFDVIVSATSTDTRPPTISGCPETIRVNAAMSATFVLVEWNEPTATDESGLVTVDGPPFPMQFLTVGTSSISYAFTDSAGNQAVCEFNIIISQGLDIIRSSI</sequence>
<protein>
    <recommendedName>
        <fullName evidence="7">Hyalin</fullName>
    </recommendedName>
</protein>
<feature type="disulfide bond" evidence="2">
    <location>
        <begin position="1446"/>
        <end position="1455"/>
    </location>
</feature>
<feature type="domain" description="HYR" evidence="4">
    <location>
        <begin position="1713"/>
        <end position="1795"/>
    </location>
</feature>
<evidence type="ECO:0000313" key="5">
    <source>
        <dbReference type="EMBL" id="PIK54439.1"/>
    </source>
</evidence>
<feature type="domain" description="HYR" evidence="4">
    <location>
        <begin position="106"/>
        <end position="191"/>
    </location>
</feature>
<dbReference type="OrthoDB" id="6133584at2759"/>
<dbReference type="Proteomes" id="UP000230750">
    <property type="component" value="Unassembled WGS sequence"/>
</dbReference>
<evidence type="ECO:0000313" key="6">
    <source>
        <dbReference type="Proteomes" id="UP000230750"/>
    </source>
</evidence>
<feature type="domain" description="HYR" evidence="4">
    <location>
        <begin position="364"/>
        <end position="446"/>
    </location>
</feature>
<feature type="domain" description="HYR" evidence="4">
    <location>
        <begin position="1336"/>
        <end position="1419"/>
    </location>
</feature>
<dbReference type="SUPFAM" id="SSF57196">
    <property type="entry name" value="EGF/Laminin"/>
    <property type="match status" value="1"/>
</dbReference>
<feature type="disulfide bond" evidence="2">
    <location>
        <begin position="1427"/>
        <end position="1444"/>
    </location>
</feature>
<dbReference type="STRING" id="307972.A0A2G8L2F1"/>
<feature type="domain" description="HYR" evidence="4">
    <location>
        <begin position="449"/>
        <end position="531"/>
    </location>
</feature>
<keyword evidence="2" id="KW-1015">Disulfide bond</keyword>
<feature type="domain" description="HYR" evidence="4">
    <location>
        <begin position="1188"/>
        <end position="1271"/>
    </location>
</feature>
<dbReference type="PROSITE" id="PS00022">
    <property type="entry name" value="EGF_1"/>
    <property type="match status" value="1"/>
</dbReference>
<dbReference type="Gene3D" id="2.60.40.10">
    <property type="entry name" value="Immunoglobulins"/>
    <property type="match status" value="1"/>
</dbReference>
<feature type="domain" description="HYR" evidence="4">
    <location>
        <begin position="619"/>
        <end position="701"/>
    </location>
</feature>
<organism evidence="5 6">
    <name type="scientific">Stichopus japonicus</name>
    <name type="common">Sea cucumber</name>
    <dbReference type="NCBI Taxonomy" id="307972"/>
    <lineage>
        <taxon>Eukaryota</taxon>
        <taxon>Metazoa</taxon>
        <taxon>Echinodermata</taxon>
        <taxon>Eleutherozoa</taxon>
        <taxon>Echinozoa</taxon>
        <taxon>Holothuroidea</taxon>
        <taxon>Aspidochirotacea</taxon>
        <taxon>Aspidochirotida</taxon>
        <taxon>Stichopodidae</taxon>
        <taxon>Apostichopus</taxon>
    </lineage>
</organism>
<keyword evidence="6" id="KW-1185">Reference proteome</keyword>
<keyword evidence="1" id="KW-0677">Repeat</keyword>
<feature type="domain" description="HYR" evidence="4">
    <location>
        <begin position="1544"/>
        <end position="1625"/>
    </location>
</feature>
<dbReference type="Pfam" id="PF02494">
    <property type="entry name" value="HYR"/>
    <property type="match status" value="20"/>
</dbReference>
<feature type="domain" description="HYR" evidence="4">
    <location>
        <begin position="841"/>
        <end position="926"/>
    </location>
</feature>
<evidence type="ECO:0000259" key="4">
    <source>
        <dbReference type="PROSITE" id="PS50825"/>
    </source>
</evidence>
<dbReference type="InterPro" id="IPR003410">
    <property type="entry name" value="HYR_dom"/>
</dbReference>
<dbReference type="InterPro" id="IPR013783">
    <property type="entry name" value="Ig-like_fold"/>
</dbReference>
<dbReference type="PANTHER" id="PTHR24273">
    <property type="entry name" value="FI04643P-RELATED"/>
    <property type="match status" value="1"/>
</dbReference>
<evidence type="ECO:0000256" key="2">
    <source>
        <dbReference type="PROSITE-ProRule" id="PRU00076"/>
    </source>
</evidence>
<gene>
    <name evidence="5" type="ORF">BSL78_08652</name>
</gene>
<accession>A0A2G8L2F1</accession>
<dbReference type="PROSITE" id="PS50825">
    <property type="entry name" value="HYR"/>
    <property type="match status" value="19"/>
</dbReference>
<reference evidence="5 6" key="1">
    <citation type="journal article" date="2017" name="PLoS Biol.">
        <title>The sea cucumber genome provides insights into morphological evolution and visceral regeneration.</title>
        <authorList>
            <person name="Zhang X."/>
            <person name="Sun L."/>
            <person name="Yuan J."/>
            <person name="Sun Y."/>
            <person name="Gao Y."/>
            <person name="Zhang L."/>
            <person name="Li S."/>
            <person name="Dai H."/>
            <person name="Hamel J.F."/>
            <person name="Liu C."/>
            <person name="Yu Y."/>
            <person name="Liu S."/>
            <person name="Lin W."/>
            <person name="Guo K."/>
            <person name="Jin S."/>
            <person name="Xu P."/>
            <person name="Storey K.B."/>
            <person name="Huan P."/>
            <person name="Zhang T."/>
            <person name="Zhou Y."/>
            <person name="Zhang J."/>
            <person name="Lin C."/>
            <person name="Li X."/>
            <person name="Xing L."/>
            <person name="Huo D."/>
            <person name="Sun M."/>
            <person name="Wang L."/>
            <person name="Mercier A."/>
            <person name="Li F."/>
            <person name="Yang H."/>
            <person name="Xiang J."/>
        </authorList>
    </citation>
    <scope>NUCLEOTIDE SEQUENCE [LARGE SCALE GENOMIC DNA]</scope>
    <source>
        <strain evidence="5">Shaxun</strain>
        <tissue evidence="5">Muscle</tissue>
    </source>
</reference>
<evidence type="ECO:0000256" key="1">
    <source>
        <dbReference type="ARBA" id="ARBA00022737"/>
    </source>
</evidence>
<dbReference type="SMART" id="SM00181">
    <property type="entry name" value="EGF"/>
    <property type="match status" value="1"/>
</dbReference>
<feature type="domain" description="HYR" evidence="4">
    <location>
        <begin position="930"/>
        <end position="1013"/>
    </location>
</feature>